<dbReference type="Proteomes" id="UP000663671">
    <property type="component" value="Chromosome 6"/>
</dbReference>
<dbReference type="PROSITE" id="PS00107">
    <property type="entry name" value="PROTEIN_KINASE_ATP"/>
    <property type="match status" value="1"/>
</dbReference>
<dbReference type="Gene3D" id="1.10.510.10">
    <property type="entry name" value="Transferase(Phosphotransferase) domain 1"/>
    <property type="match status" value="1"/>
</dbReference>
<dbReference type="GO" id="GO:0005524">
    <property type="term" value="F:ATP binding"/>
    <property type="evidence" value="ECO:0007669"/>
    <property type="project" value="UniProtKB-UniRule"/>
</dbReference>
<evidence type="ECO:0000256" key="1">
    <source>
        <dbReference type="PROSITE-ProRule" id="PRU10141"/>
    </source>
</evidence>
<feature type="binding site" evidence="1">
    <location>
        <position position="90"/>
    </location>
    <ligand>
        <name>ATP</name>
        <dbReference type="ChEBI" id="CHEBI:30616"/>
    </ligand>
</feature>
<dbReference type="EMBL" id="CP069116">
    <property type="protein sequence ID" value="QSS66884.1"/>
    <property type="molecule type" value="Genomic_DNA"/>
</dbReference>
<accession>A0A8A1MQ36</accession>
<dbReference type="InterPro" id="IPR017441">
    <property type="entry name" value="Protein_kinase_ATP_BS"/>
</dbReference>
<dbReference type="VEuPathDB" id="FungiDB:I7I51_03096"/>
<proteinExistence type="predicted"/>
<dbReference type="OrthoDB" id="5979581at2759"/>
<name>A0A8A1MQ36_AJECA</name>
<evidence type="ECO:0000313" key="3">
    <source>
        <dbReference type="EMBL" id="QSS66884.1"/>
    </source>
</evidence>
<reference evidence="3" key="1">
    <citation type="submission" date="2021-01" db="EMBL/GenBank/DDBJ databases">
        <title>Chromosome-level genome assembly of a human fungal pathogen reveals clustering of transcriptionally co-regulated genes.</title>
        <authorList>
            <person name="Voorhies M."/>
            <person name="Cohen S."/>
            <person name="Shea T.P."/>
            <person name="Petrus S."/>
            <person name="Munoz J.F."/>
            <person name="Poplawski S."/>
            <person name="Goldman W.E."/>
            <person name="Michael T."/>
            <person name="Cuomo C.A."/>
            <person name="Sil A."/>
            <person name="Beyhan S."/>
        </authorList>
    </citation>
    <scope>NUCLEOTIDE SEQUENCE</scope>
    <source>
        <strain evidence="3">WU24</strain>
    </source>
</reference>
<keyword evidence="3" id="KW-0808">Transferase</keyword>
<keyword evidence="1" id="KW-0067">ATP-binding</keyword>
<sequence>MRRSFTALHRRPLPVPTPQRLPQIEPVDEEICPGYNSKKFYPAKPEMVLDDHYQILVTVGWGVSSTTWFARDMQGRRRYRWEPECVVALKITNTDSQTGARERDIEDPIAKADPSHRGRALFRTYLNSFEICSPEGERRLCFAYEPMKRTFMDFPETSWRYLIDLKIDNIMVTFEDPVVLNEFMDSQLNSAMQYKTDLSGRPVYRCCNDFGPLRKVRNIPKIVDFGLSTKEESCSNTSTIRRGRRMKYAQAQWNIFGGTFFDSDGMKAYIALSVINITDKAKPGNFPHDELIPERKLADTLPSLDEREREWVPFLCRNDACLAPGG</sequence>
<protein>
    <submittedName>
        <fullName evidence="3">Protein kinase</fullName>
    </submittedName>
</protein>
<feature type="compositionally biased region" description="Basic residues" evidence="2">
    <location>
        <begin position="1"/>
        <end position="12"/>
    </location>
</feature>
<dbReference type="InterPro" id="IPR011009">
    <property type="entry name" value="Kinase-like_dom_sf"/>
</dbReference>
<organism evidence="3 4">
    <name type="scientific">Ajellomyces capsulatus</name>
    <name type="common">Darling's disease fungus</name>
    <name type="synonym">Histoplasma capsulatum</name>
    <dbReference type="NCBI Taxonomy" id="5037"/>
    <lineage>
        <taxon>Eukaryota</taxon>
        <taxon>Fungi</taxon>
        <taxon>Dikarya</taxon>
        <taxon>Ascomycota</taxon>
        <taxon>Pezizomycotina</taxon>
        <taxon>Eurotiomycetes</taxon>
        <taxon>Eurotiomycetidae</taxon>
        <taxon>Onygenales</taxon>
        <taxon>Ajellomycetaceae</taxon>
        <taxon>Histoplasma</taxon>
    </lineage>
</organism>
<dbReference type="Gene3D" id="3.30.200.20">
    <property type="entry name" value="Phosphorylase Kinase, domain 1"/>
    <property type="match status" value="1"/>
</dbReference>
<keyword evidence="3" id="KW-0418">Kinase</keyword>
<dbReference type="SUPFAM" id="SSF56112">
    <property type="entry name" value="Protein kinase-like (PK-like)"/>
    <property type="match status" value="1"/>
</dbReference>
<evidence type="ECO:0000313" key="4">
    <source>
        <dbReference type="Proteomes" id="UP000663671"/>
    </source>
</evidence>
<dbReference type="AlphaFoldDB" id="A0A8A1MQ36"/>
<evidence type="ECO:0000256" key="2">
    <source>
        <dbReference type="SAM" id="MobiDB-lite"/>
    </source>
</evidence>
<keyword evidence="1" id="KW-0547">Nucleotide-binding</keyword>
<dbReference type="GO" id="GO:0016301">
    <property type="term" value="F:kinase activity"/>
    <property type="evidence" value="ECO:0007669"/>
    <property type="project" value="UniProtKB-KW"/>
</dbReference>
<gene>
    <name evidence="3" type="ORF">I7I51_03096</name>
</gene>
<feature type="region of interest" description="Disordered" evidence="2">
    <location>
        <begin position="1"/>
        <end position="22"/>
    </location>
</feature>